<accession>A0ACC2UNT8</accession>
<reference evidence="1" key="1">
    <citation type="submission" date="2022-04" db="EMBL/GenBank/DDBJ databases">
        <title>Genome of the entomopathogenic fungus Entomophthora muscae.</title>
        <authorList>
            <person name="Elya C."/>
            <person name="Lovett B.R."/>
            <person name="Lee E."/>
            <person name="Macias A.M."/>
            <person name="Hajek A.E."/>
            <person name="De Bivort B.L."/>
            <person name="Kasson M.T."/>
            <person name="De Fine Licht H.H."/>
            <person name="Stajich J.E."/>
        </authorList>
    </citation>
    <scope>NUCLEOTIDE SEQUENCE</scope>
    <source>
        <strain evidence="1">Berkeley</strain>
    </source>
</reference>
<comment type="caution">
    <text evidence="1">The sequence shown here is derived from an EMBL/GenBank/DDBJ whole genome shotgun (WGS) entry which is preliminary data.</text>
</comment>
<evidence type="ECO:0000313" key="1">
    <source>
        <dbReference type="EMBL" id="KAJ9088703.1"/>
    </source>
</evidence>
<dbReference type="Proteomes" id="UP001165960">
    <property type="component" value="Unassembled WGS sequence"/>
</dbReference>
<proteinExistence type="predicted"/>
<keyword evidence="2" id="KW-1185">Reference proteome</keyword>
<sequence>MEENREGMVCYEAIIKRLHSTMRELKAQLAKVRSEPQEGRCRCNHEQFSAPRMHHDVYAESTTLRQLTSSVYEDNAILSSLGRQSLPPVFVVPLTPEETTCPNCSESSAGTSWQNFFARTQ</sequence>
<organism evidence="1 2">
    <name type="scientific">Entomophthora muscae</name>
    <dbReference type="NCBI Taxonomy" id="34485"/>
    <lineage>
        <taxon>Eukaryota</taxon>
        <taxon>Fungi</taxon>
        <taxon>Fungi incertae sedis</taxon>
        <taxon>Zoopagomycota</taxon>
        <taxon>Entomophthoromycotina</taxon>
        <taxon>Entomophthoromycetes</taxon>
        <taxon>Entomophthorales</taxon>
        <taxon>Entomophthoraceae</taxon>
        <taxon>Entomophthora</taxon>
    </lineage>
</organism>
<protein>
    <submittedName>
        <fullName evidence="1">Uncharacterized protein</fullName>
    </submittedName>
</protein>
<name>A0ACC2UNT8_9FUNG</name>
<dbReference type="EMBL" id="QTSX02000096">
    <property type="protein sequence ID" value="KAJ9088703.1"/>
    <property type="molecule type" value="Genomic_DNA"/>
</dbReference>
<gene>
    <name evidence="1" type="ORF">DSO57_1020487</name>
</gene>
<evidence type="ECO:0000313" key="2">
    <source>
        <dbReference type="Proteomes" id="UP001165960"/>
    </source>
</evidence>